<gene>
    <name evidence="7" type="ORF">DAT561_1179</name>
</gene>
<evidence type="ECO:0000313" key="7">
    <source>
        <dbReference type="EMBL" id="BBC61286.1"/>
    </source>
</evidence>
<dbReference type="PANTHER" id="PTHR39178">
    <property type="entry name" value="HYPOTHETICAL RIBOSOME-ASSOCIATED PROTEIN"/>
    <property type="match status" value="1"/>
</dbReference>
<dbReference type="GO" id="GO:0008234">
    <property type="term" value="F:cysteine-type peptidase activity"/>
    <property type="evidence" value="ECO:0007669"/>
    <property type="project" value="UniProtKB-KW"/>
</dbReference>
<evidence type="ECO:0000256" key="5">
    <source>
        <dbReference type="ARBA" id="ARBA00044503"/>
    </source>
</evidence>
<evidence type="ECO:0000256" key="2">
    <source>
        <dbReference type="ARBA" id="ARBA00022670"/>
    </source>
</evidence>
<keyword evidence="7" id="KW-0689">Ribosomal protein</keyword>
<dbReference type="SUPFAM" id="SSF118010">
    <property type="entry name" value="TM1457-like"/>
    <property type="match status" value="1"/>
</dbReference>
<evidence type="ECO:0000256" key="4">
    <source>
        <dbReference type="ARBA" id="ARBA00022807"/>
    </source>
</evidence>
<keyword evidence="3" id="KW-0378">Hydrolase</keyword>
<keyword evidence="7" id="KW-0687">Ribonucleoprotein</keyword>
<dbReference type="AlphaFoldDB" id="A0A2Z5Y387"/>
<dbReference type="GO" id="GO:0006508">
    <property type="term" value="P:proteolysis"/>
    <property type="evidence" value="ECO:0007669"/>
    <property type="project" value="UniProtKB-KW"/>
</dbReference>
<dbReference type="InterPro" id="IPR036764">
    <property type="entry name" value="Peptidase_Prp_sf"/>
</dbReference>
<dbReference type="Gene3D" id="3.30.70.1490">
    <property type="entry name" value="Cysteine protease Prp"/>
    <property type="match status" value="1"/>
</dbReference>
<keyword evidence="1" id="KW-0690">Ribosome biogenesis</keyword>
<accession>A0A2Z5Y387</accession>
<evidence type="ECO:0000256" key="6">
    <source>
        <dbReference type="ARBA" id="ARBA00044538"/>
    </source>
</evidence>
<dbReference type="GeneID" id="57043724"/>
<reference evidence="7 8" key="1">
    <citation type="submission" date="2018-01" db="EMBL/GenBank/DDBJ databases">
        <title>Whole genome sequence of Melissococcus plutonius DAT561.</title>
        <authorList>
            <person name="Okumura K."/>
            <person name="Takamatsu D."/>
            <person name="Okura M."/>
        </authorList>
    </citation>
    <scope>NUCLEOTIDE SEQUENCE [LARGE SCALE GENOMIC DNA]</scope>
    <source>
        <strain evidence="7 8">DAT561</strain>
    </source>
</reference>
<dbReference type="Proteomes" id="UP000269226">
    <property type="component" value="Chromosome"/>
</dbReference>
<evidence type="ECO:0000313" key="8">
    <source>
        <dbReference type="Proteomes" id="UP000269226"/>
    </source>
</evidence>
<evidence type="ECO:0000256" key="1">
    <source>
        <dbReference type="ARBA" id="ARBA00022517"/>
    </source>
</evidence>
<name>A0A2Z5Y387_9ENTE</name>
<dbReference type="GO" id="GO:0042254">
    <property type="term" value="P:ribosome biogenesis"/>
    <property type="evidence" value="ECO:0007669"/>
    <property type="project" value="UniProtKB-KW"/>
</dbReference>
<keyword evidence="2" id="KW-0645">Protease</keyword>
<organism evidence="7 8">
    <name type="scientific">Melissococcus plutonius</name>
    <dbReference type="NCBI Taxonomy" id="33970"/>
    <lineage>
        <taxon>Bacteria</taxon>
        <taxon>Bacillati</taxon>
        <taxon>Bacillota</taxon>
        <taxon>Bacilli</taxon>
        <taxon>Lactobacillales</taxon>
        <taxon>Enterococcaceae</taxon>
        <taxon>Melissococcus</taxon>
    </lineage>
</organism>
<sequence length="115" mass="12779">MIKGLFKRNSAGQIVSFKLTGHAEMDTYGKDIVCAAVSALAISTVNGIDALAGFEPIIETKDEQDGYLYVEMITKMTQEQANIAQILLENLLLGLQSIEQEYTEFIQIQTFNNKE</sequence>
<evidence type="ECO:0000256" key="3">
    <source>
        <dbReference type="ARBA" id="ARBA00022801"/>
    </source>
</evidence>
<dbReference type="EMBL" id="AP018492">
    <property type="protein sequence ID" value="BBC61286.1"/>
    <property type="molecule type" value="Genomic_DNA"/>
</dbReference>
<dbReference type="GO" id="GO:0005840">
    <property type="term" value="C:ribosome"/>
    <property type="evidence" value="ECO:0007669"/>
    <property type="project" value="UniProtKB-KW"/>
</dbReference>
<dbReference type="CDD" id="cd16332">
    <property type="entry name" value="Prp-like"/>
    <property type="match status" value="1"/>
</dbReference>
<proteinExistence type="inferred from homology"/>
<protein>
    <recommendedName>
        <fullName evidence="6">Ribosomal processing cysteine protease Prp</fullName>
    </recommendedName>
</protein>
<comment type="similarity">
    <text evidence="5">Belongs to the Prp family.</text>
</comment>
<dbReference type="InterPro" id="IPR007422">
    <property type="entry name" value="Peptidase_Prp"/>
</dbReference>
<dbReference type="OMA" id="FYFEFPE"/>
<keyword evidence="4" id="KW-0788">Thiol protease</keyword>
<dbReference type="PANTHER" id="PTHR39178:SF1">
    <property type="entry name" value="RIBOSOMAL-PROCESSING CYSTEINE PROTEASE PRP"/>
    <property type="match status" value="1"/>
</dbReference>
<dbReference type="Pfam" id="PF04327">
    <property type="entry name" value="Peptidase_Prp"/>
    <property type="match status" value="1"/>
</dbReference>
<dbReference type="RefSeq" id="WP_013773652.1">
    <property type="nucleotide sequence ID" value="NZ_AP018492.1"/>
</dbReference>